<dbReference type="EMBL" id="JAPVEA010000001">
    <property type="protein sequence ID" value="KAJ5465106.1"/>
    <property type="molecule type" value="Genomic_DNA"/>
</dbReference>
<dbReference type="GeneID" id="81594429"/>
<evidence type="ECO:0000259" key="6">
    <source>
        <dbReference type="Pfam" id="PF01494"/>
    </source>
</evidence>
<reference evidence="7" key="2">
    <citation type="journal article" date="2023" name="IMA Fungus">
        <title>Comparative genomic study of the Penicillium genus elucidates a diverse pangenome and 15 lateral gene transfer events.</title>
        <authorList>
            <person name="Petersen C."/>
            <person name="Sorensen T."/>
            <person name="Nielsen M.R."/>
            <person name="Sondergaard T.E."/>
            <person name="Sorensen J.L."/>
            <person name="Fitzpatrick D.A."/>
            <person name="Frisvad J.C."/>
            <person name="Nielsen K.L."/>
        </authorList>
    </citation>
    <scope>NUCLEOTIDE SEQUENCE</scope>
    <source>
        <strain evidence="7">IBT 16125</strain>
    </source>
</reference>
<evidence type="ECO:0000313" key="7">
    <source>
        <dbReference type="EMBL" id="KAJ5465106.1"/>
    </source>
</evidence>
<dbReference type="Proteomes" id="UP001213681">
    <property type="component" value="Unassembled WGS sequence"/>
</dbReference>
<keyword evidence="2" id="KW-0274">FAD</keyword>
<dbReference type="AlphaFoldDB" id="A0AAD6CGT7"/>
<evidence type="ECO:0000256" key="4">
    <source>
        <dbReference type="ARBA" id="ARBA00023033"/>
    </source>
</evidence>
<keyword evidence="8" id="KW-1185">Reference proteome</keyword>
<dbReference type="InterPro" id="IPR002938">
    <property type="entry name" value="FAD-bd"/>
</dbReference>
<dbReference type="GO" id="GO:0004497">
    <property type="term" value="F:monooxygenase activity"/>
    <property type="evidence" value="ECO:0007669"/>
    <property type="project" value="UniProtKB-KW"/>
</dbReference>
<keyword evidence="3" id="KW-0560">Oxidoreductase</keyword>
<name>A0AAD6CGT7_9EURO</name>
<dbReference type="PRINTS" id="PR00420">
    <property type="entry name" value="RNGMNOXGNASE"/>
</dbReference>
<evidence type="ECO:0000256" key="2">
    <source>
        <dbReference type="ARBA" id="ARBA00022827"/>
    </source>
</evidence>
<reference evidence="7" key="1">
    <citation type="submission" date="2022-12" db="EMBL/GenBank/DDBJ databases">
        <authorList>
            <person name="Petersen C."/>
        </authorList>
    </citation>
    <scope>NUCLEOTIDE SEQUENCE</scope>
    <source>
        <strain evidence="7">IBT 16125</strain>
    </source>
</reference>
<evidence type="ECO:0000256" key="3">
    <source>
        <dbReference type="ARBA" id="ARBA00023002"/>
    </source>
</evidence>
<protein>
    <recommendedName>
        <fullName evidence="6">FAD-binding domain-containing protein</fullName>
    </recommendedName>
</protein>
<evidence type="ECO:0000256" key="5">
    <source>
        <dbReference type="SAM" id="MobiDB-lite"/>
    </source>
</evidence>
<keyword evidence="1" id="KW-0285">Flavoprotein</keyword>
<dbReference type="InterPro" id="IPR036188">
    <property type="entry name" value="FAD/NAD-bd_sf"/>
</dbReference>
<dbReference type="PANTHER" id="PTHR46972">
    <property type="entry name" value="MONOOXYGENASE ASQM-RELATED"/>
    <property type="match status" value="1"/>
</dbReference>
<feature type="domain" description="FAD-binding" evidence="6">
    <location>
        <begin position="324"/>
        <end position="385"/>
    </location>
</feature>
<organism evidence="7 8">
    <name type="scientific">Penicillium daleae</name>
    <dbReference type="NCBI Taxonomy" id="63821"/>
    <lineage>
        <taxon>Eukaryota</taxon>
        <taxon>Fungi</taxon>
        <taxon>Dikarya</taxon>
        <taxon>Ascomycota</taxon>
        <taxon>Pezizomycotina</taxon>
        <taxon>Eurotiomycetes</taxon>
        <taxon>Eurotiomycetidae</taxon>
        <taxon>Eurotiales</taxon>
        <taxon>Aspergillaceae</taxon>
        <taxon>Penicillium</taxon>
    </lineage>
</organism>
<dbReference type="PANTHER" id="PTHR46972:SF1">
    <property type="entry name" value="FAD DEPENDENT OXIDOREDUCTASE DOMAIN-CONTAINING PROTEIN"/>
    <property type="match status" value="1"/>
</dbReference>
<dbReference type="Gene3D" id="3.50.50.60">
    <property type="entry name" value="FAD/NAD(P)-binding domain"/>
    <property type="match status" value="1"/>
</dbReference>
<proteinExistence type="predicted"/>
<accession>A0AAD6CGT7</accession>
<gene>
    <name evidence="7" type="ORF">N7458_000792</name>
</gene>
<evidence type="ECO:0000313" key="8">
    <source>
        <dbReference type="Proteomes" id="UP001213681"/>
    </source>
</evidence>
<dbReference type="SUPFAM" id="SSF51905">
    <property type="entry name" value="FAD/NAD(P)-binding domain"/>
    <property type="match status" value="1"/>
</dbReference>
<evidence type="ECO:0000256" key="1">
    <source>
        <dbReference type="ARBA" id="ARBA00022630"/>
    </source>
</evidence>
<keyword evidence="4" id="KW-0503">Monooxygenase</keyword>
<dbReference type="RefSeq" id="XP_056771953.1">
    <property type="nucleotide sequence ID" value="XM_056904186.1"/>
</dbReference>
<comment type="caution">
    <text evidence="7">The sequence shown here is derived from an EMBL/GenBank/DDBJ whole genome shotgun (WGS) entry which is preliminary data.</text>
</comment>
<dbReference type="GO" id="GO:0071949">
    <property type="term" value="F:FAD binding"/>
    <property type="evidence" value="ECO:0007669"/>
    <property type="project" value="InterPro"/>
</dbReference>
<sequence>MDRDEYSSKPAPIAIVGGGPCGLTFARLLECADIDYVVFERDASSVPEPGFQGGTLDIHGPTGQEALRRAGLHDHFEKLARRDATSMVVQNYKGDYCVKFGEKRDAPEIDRLQLRQILLDSLPSHRIRWGKALRAIERDTHHEQKGAKDIKLHFTDGSTETGFRLIVGADGAWSKVRQLITPANPEYSGIMFIEGRLSLDNPRYHAASEMIGTGNSLTTSANAILCVQQMSDRSYRVYMGIKGPQDLTRSGGELDVTNIDKTRAALLAPTGFYGDWAEHLRDFVAHAEGPWRVWPWCRLKPEVLLPKADDAGYDETQSQDSWKRSPGVALLGDAAHAASPNGEGVNQAMYDALRLFESISAEISDNQDVDFDETTDAEALERAIATYEAEMLRRGRDHIEDGMNVEKMFFGEKAAENLIENFTQVKPEGSKPPMGPGSIIASEN</sequence>
<feature type="domain" description="FAD-binding" evidence="6">
    <location>
        <begin position="12"/>
        <end position="181"/>
    </location>
</feature>
<dbReference type="Pfam" id="PF01494">
    <property type="entry name" value="FAD_binding_3"/>
    <property type="match status" value="2"/>
</dbReference>
<feature type="region of interest" description="Disordered" evidence="5">
    <location>
        <begin position="425"/>
        <end position="444"/>
    </location>
</feature>